<proteinExistence type="predicted"/>
<reference evidence="1 2" key="1">
    <citation type="journal article" date="2018" name="Front. Plant Sci.">
        <title>Red Clover (Trifolium pratense) and Zigzag Clover (T. medium) - A Picture of Genomic Similarities and Differences.</title>
        <authorList>
            <person name="Dluhosova J."/>
            <person name="Istvanek J."/>
            <person name="Nedelnik J."/>
            <person name="Repkova J."/>
        </authorList>
    </citation>
    <scope>NUCLEOTIDE SEQUENCE [LARGE SCALE GENOMIC DNA]</scope>
    <source>
        <strain evidence="2">cv. 10/8</strain>
        <tissue evidence="1">Leaf</tissue>
    </source>
</reference>
<dbReference type="AlphaFoldDB" id="A0A392T1D8"/>
<keyword evidence="2" id="KW-1185">Reference proteome</keyword>
<feature type="non-terminal residue" evidence="1">
    <location>
        <position position="1"/>
    </location>
</feature>
<protein>
    <submittedName>
        <fullName evidence="1">Uncharacterized protein</fullName>
    </submittedName>
</protein>
<dbReference type="EMBL" id="LXQA010475623">
    <property type="protein sequence ID" value="MCI54197.1"/>
    <property type="molecule type" value="Genomic_DNA"/>
</dbReference>
<organism evidence="1 2">
    <name type="scientific">Trifolium medium</name>
    <dbReference type="NCBI Taxonomy" id="97028"/>
    <lineage>
        <taxon>Eukaryota</taxon>
        <taxon>Viridiplantae</taxon>
        <taxon>Streptophyta</taxon>
        <taxon>Embryophyta</taxon>
        <taxon>Tracheophyta</taxon>
        <taxon>Spermatophyta</taxon>
        <taxon>Magnoliopsida</taxon>
        <taxon>eudicotyledons</taxon>
        <taxon>Gunneridae</taxon>
        <taxon>Pentapetalae</taxon>
        <taxon>rosids</taxon>
        <taxon>fabids</taxon>
        <taxon>Fabales</taxon>
        <taxon>Fabaceae</taxon>
        <taxon>Papilionoideae</taxon>
        <taxon>50 kb inversion clade</taxon>
        <taxon>NPAAA clade</taxon>
        <taxon>Hologalegina</taxon>
        <taxon>IRL clade</taxon>
        <taxon>Trifolieae</taxon>
        <taxon>Trifolium</taxon>
    </lineage>
</organism>
<comment type="caution">
    <text evidence="1">The sequence shown here is derived from an EMBL/GenBank/DDBJ whole genome shotgun (WGS) entry which is preliminary data.</text>
</comment>
<accession>A0A392T1D8</accession>
<evidence type="ECO:0000313" key="1">
    <source>
        <dbReference type="EMBL" id="MCI54197.1"/>
    </source>
</evidence>
<evidence type="ECO:0000313" key="2">
    <source>
        <dbReference type="Proteomes" id="UP000265520"/>
    </source>
</evidence>
<sequence>EAVFHAADISPTAWHAESPAWRATQIWASTINGKLHLPWGGYEFWYKN</sequence>
<dbReference type="Proteomes" id="UP000265520">
    <property type="component" value="Unassembled WGS sequence"/>
</dbReference>
<name>A0A392T1D8_9FABA</name>